<evidence type="ECO:0000313" key="2">
    <source>
        <dbReference type="Proteomes" id="UP001596025"/>
    </source>
</evidence>
<keyword evidence="2" id="KW-1185">Reference proteome</keyword>
<dbReference type="Proteomes" id="UP001596025">
    <property type="component" value="Unassembled WGS sequence"/>
</dbReference>
<evidence type="ECO:0000313" key="1">
    <source>
        <dbReference type="EMBL" id="MFC4692681.1"/>
    </source>
</evidence>
<accession>A0ABV9LES5</accession>
<sequence>MRRVLEKNCPECHWVTVTDADGRRRIEMRWGSPQPAAQAKPRRAA</sequence>
<proteinExistence type="predicted"/>
<dbReference type="EMBL" id="JBHSGR010000003">
    <property type="protein sequence ID" value="MFC4692681.1"/>
    <property type="molecule type" value="Genomic_DNA"/>
</dbReference>
<name>A0ABV9LES5_9ACTN</name>
<reference evidence="2" key="1">
    <citation type="journal article" date="2019" name="Int. J. Syst. Evol. Microbiol.">
        <title>The Global Catalogue of Microorganisms (GCM) 10K type strain sequencing project: providing services to taxonomists for standard genome sequencing and annotation.</title>
        <authorList>
            <consortium name="The Broad Institute Genomics Platform"/>
            <consortium name="The Broad Institute Genome Sequencing Center for Infectious Disease"/>
            <person name="Wu L."/>
            <person name="Ma J."/>
        </authorList>
    </citation>
    <scope>NUCLEOTIDE SEQUENCE [LARGE SCALE GENOMIC DNA]</scope>
    <source>
        <strain evidence="2">CCUG 62763</strain>
    </source>
</reference>
<dbReference type="RefSeq" id="WP_387986986.1">
    <property type="nucleotide sequence ID" value="NZ_JBHSGR010000003.1"/>
</dbReference>
<protein>
    <submittedName>
        <fullName evidence="1">Uncharacterized protein</fullName>
    </submittedName>
</protein>
<comment type="caution">
    <text evidence="1">The sequence shown here is derived from an EMBL/GenBank/DDBJ whole genome shotgun (WGS) entry which is preliminary data.</text>
</comment>
<gene>
    <name evidence="1" type="ORF">ACFO3M_04695</name>
</gene>
<organism evidence="1 2">
    <name type="scientific">Geodermatophilus arenarius</name>
    <dbReference type="NCBI Taxonomy" id="1137990"/>
    <lineage>
        <taxon>Bacteria</taxon>
        <taxon>Bacillati</taxon>
        <taxon>Actinomycetota</taxon>
        <taxon>Actinomycetes</taxon>
        <taxon>Geodermatophilales</taxon>
        <taxon>Geodermatophilaceae</taxon>
        <taxon>Geodermatophilus</taxon>
    </lineage>
</organism>